<comment type="caution">
    <text evidence="1">The sequence shown here is derived from an EMBL/GenBank/DDBJ whole genome shotgun (WGS) entry which is preliminary data.</text>
</comment>
<sequence>MGVRRAARRRGLPILLTSANAAMSPARLRVFVKASMSKPRVLALLSMNARWPSPSRRRRCRAISCPTLRGRLPPTRYLISSRVAREPSGDHGITLIDTALPIQAAEYFLGGDSRVSHVFPIIFDVVGMLGPTVSVEGYCYPFRPMMIPYATAASRVQGFL</sequence>
<gene>
    <name evidence="1" type="ORF">F4820DRAFT_66664</name>
</gene>
<dbReference type="EMBL" id="MU393551">
    <property type="protein sequence ID" value="KAI4861482.1"/>
    <property type="molecule type" value="Genomic_DNA"/>
</dbReference>
<organism evidence="1 2">
    <name type="scientific">Hypoxylon rubiginosum</name>
    <dbReference type="NCBI Taxonomy" id="110542"/>
    <lineage>
        <taxon>Eukaryota</taxon>
        <taxon>Fungi</taxon>
        <taxon>Dikarya</taxon>
        <taxon>Ascomycota</taxon>
        <taxon>Pezizomycotina</taxon>
        <taxon>Sordariomycetes</taxon>
        <taxon>Xylariomycetidae</taxon>
        <taxon>Xylariales</taxon>
        <taxon>Hypoxylaceae</taxon>
        <taxon>Hypoxylon</taxon>
    </lineage>
</organism>
<protein>
    <submittedName>
        <fullName evidence="1">Uncharacterized protein</fullName>
    </submittedName>
</protein>
<proteinExistence type="predicted"/>
<reference evidence="1 2" key="1">
    <citation type="journal article" date="2022" name="New Phytol.">
        <title>Ecological generalism drives hyperdiversity of secondary metabolite gene clusters in xylarialean endophytes.</title>
        <authorList>
            <person name="Franco M.E.E."/>
            <person name="Wisecaver J.H."/>
            <person name="Arnold A.E."/>
            <person name="Ju Y.M."/>
            <person name="Slot J.C."/>
            <person name="Ahrendt S."/>
            <person name="Moore L.P."/>
            <person name="Eastman K.E."/>
            <person name="Scott K."/>
            <person name="Konkel Z."/>
            <person name="Mondo S.J."/>
            <person name="Kuo A."/>
            <person name="Hayes R.D."/>
            <person name="Haridas S."/>
            <person name="Andreopoulos B."/>
            <person name="Riley R."/>
            <person name="LaButti K."/>
            <person name="Pangilinan J."/>
            <person name="Lipzen A."/>
            <person name="Amirebrahimi M."/>
            <person name="Yan J."/>
            <person name="Adam C."/>
            <person name="Keymanesh K."/>
            <person name="Ng V."/>
            <person name="Louie K."/>
            <person name="Northen T."/>
            <person name="Drula E."/>
            <person name="Henrissat B."/>
            <person name="Hsieh H.M."/>
            <person name="Youens-Clark K."/>
            <person name="Lutzoni F."/>
            <person name="Miadlikowska J."/>
            <person name="Eastwood D.C."/>
            <person name="Hamelin R.C."/>
            <person name="Grigoriev I.V."/>
            <person name="U'Ren J.M."/>
        </authorList>
    </citation>
    <scope>NUCLEOTIDE SEQUENCE [LARGE SCALE GENOMIC DNA]</scope>
    <source>
        <strain evidence="1 2">CBS 119005</strain>
    </source>
</reference>
<keyword evidence="2" id="KW-1185">Reference proteome</keyword>
<dbReference type="Proteomes" id="UP001497700">
    <property type="component" value="Unassembled WGS sequence"/>
</dbReference>
<evidence type="ECO:0000313" key="2">
    <source>
        <dbReference type="Proteomes" id="UP001497700"/>
    </source>
</evidence>
<evidence type="ECO:0000313" key="1">
    <source>
        <dbReference type="EMBL" id="KAI4861482.1"/>
    </source>
</evidence>
<name>A0ACB9YQH8_9PEZI</name>
<accession>A0ACB9YQH8</accession>